<evidence type="ECO:0000313" key="4">
    <source>
        <dbReference type="Proteomes" id="UP000316851"/>
    </source>
</evidence>
<dbReference type="SFLD" id="SFLDS00003">
    <property type="entry name" value="Haloacid_Dehalogenase"/>
    <property type="match status" value="1"/>
</dbReference>
<dbReference type="PANTHER" id="PTHR10000">
    <property type="entry name" value="PHOSPHOSERINE PHOSPHATASE"/>
    <property type="match status" value="1"/>
</dbReference>
<dbReference type="SUPFAM" id="SSF56784">
    <property type="entry name" value="HAD-like"/>
    <property type="match status" value="1"/>
</dbReference>
<dbReference type="Pfam" id="PF08282">
    <property type="entry name" value="Hydrolase_3"/>
    <property type="match status" value="1"/>
</dbReference>
<dbReference type="SFLD" id="SFLDG01140">
    <property type="entry name" value="C2.B:_Phosphomannomutase_and_P"/>
    <property type="match status" value="1"/>
</dbReference>
<sequence>MLNFKPKAYFTDLDGTLLDKPRTKEMISQENVEYMRFLNDNNIPVIISTGRKNSEFVMNLAKKIHSPYVICQNGGLIVDINNNVLHKVEMKSDVTEKIARLLMKENMFVIFSSGNEVYGNKAKMRTIRPWVKNLVQHSYEDLVVYPNATKVLAFGKASKWATKKLKEKLQKELPELCVDIISKGYALEITTEEATKGAGNTYVAEKLLNIDVKKTVHFGDSGNDISTKDYNGAFIAMKNSMRSVKKAATLVTNSYKKAGVRRAIEKIRLDK</sequence>
<gene>
    <name evidence="3" type="ORF">FJR74_01690</name>
</gene>
<dbReference type="Gene3D" id="3.40.50.1000">
    <property type="entry name" value="HAD superfamily/HAD-like"/>
    <property type="match status" value="1"/>
</dbReference>
<dbReference type="InterPro" id="IPR023214">
    <property type="entry name" value="HAD_sf"/>
</dbReference>
<dbReference type="RefSeq" id="WP_140914824.1">
    <property type="nucleotide sequence ID" value="NZ_VHHP01000004.1"/>
</dbReference>
<dbReference type="GO" id="GO:0016787">
    <property type="term" value="F:hydrolase activity"/>
    <property type="evidence" value="ECO:0007669"/>
    <property type="project" value="UniProtKB-KW"/>
</dbReference>
<evidence type="ECO:0000313" key="3">
    <source>
        <dbReference type="EMBL" id="TPR53859.1"/>
    </source>
</evidence>
<reference evidence="3" key="1">
    <citation type="submission" date="2019-06" db="EMBL/GenBank/DDBJ databases">
        <title>Mycoplasma neophronis type strain whole genome sequence.</title>
        <authorList>
            <person name="Spergser J."/>
        </authorList>
    </citation>
    <scope>NUCLEOTIDE SEQUENCE [LARGE SCALE GENOMIC DNA]</scope>
    <source>
        <strain evidence="3">DSM 24097</strain>
    </source>
</reference>
<comment type="caution">
    <text evidence="3">The sequence shown here is derived from an EMBL/GenBank/DDBJ whole genome shotgun (WGS) entry which is preliminary data.</text>
</comment>
<accession>A0ABY2YZR0</accession>
<evidence type="ECO:0000256" key="1">
    <source>
        <dbReference type="ARBA" id="ARBA00001946"/>
    </source>
</evidence>
<name>A0ABY2YZR0_9BACT</name>
<organism evidence="3 4">
    <name type="scientific">Metamycoplasma neophronis</name>
    <dbReference type="NCBI Taxonomy" id="872983"/>
    <lineage>
        <taxon>Bacteria</taxon>
        <taxon>Bacillati</taxon>
        <taxon>Mycoplasmatota</taxon>
        <taxon>Mycoplasmoidales</taxon>
        <taxon>Metamycoplasmataceae</taxon>
        <taxon>Metamycoplasma</taxon>
    </lineage>
</organism>
<dbReference type="NCBIfam" id="TIGR01484">
    <property type="entry name" value="HAD-SF-IIB"/>
    <property type="match status" value="1"/>
</dbReference>
<keyword evidence="4" id="KW-1185">Reference proteome</keyword>
<dbReference type="Gene3D" id="3.30.1240.10">
    <property type="match status" value="1"/>
</dbReference>
<dbReference type="Proteomes" id="UP000316851">
    <property type="component" value="Unassembled WGS sequence"/>
</dbReference>
<comment type="cofactor">
    <cofactor evidence="1">
        <name>Mg(2+)</name>
        <dbReference type="ChEBI" id="CHEBI:18420"/>
    </cofactor>
</comment>
<protein>
    <submittedName>
        <fullName evidence="3">Cof-type HAD-IIB family hydrolase</fullName>
    </submittedName>
</protein>
<dbReference type="EMBL" id="VHHP01000004">
    <property type="protein sequence ID" value="TPR53859.1"/>
    <property type="molecule type" value="Genomic_DNA"/>
</dbReference>
<dbReference type="InterPro" id="IPR006379">
    <property type="entry name" value="HAD-SF_hydro_IIB"/>
</dbReference>
<dbReference type="PANTHER" id="PTHR10000:SF8">
    <property type="entry name" value="HAD SUPERFAMILY HYDROLASE-LIKE, TYPE 3"/>
    <property type="match status" value="1"/>
</dbReference>
<proteinExistence type="inferred from homology"/>
<keyword evidence="3" id="KW-0378">Hydrolase</keyword>
<evidence type="ECO:0000256" key="2">
    <source>
        <dbReference type="ARBA" id="ARBA00034778"/>
    </source>
</evidence>
<dbReference type="InterPro" id="IPR036412">
    <property type="entry name" value="HAD-like_sf"/>
</dbReference>
<dbReference type="InterPro" id="IPR000150">
    <property type="entry name" value="Cof"/>
</dbReference>
<dbReference type="NCBIfam" id="TIGR00099">
    <property type="entry name" value="Cof-subfamily"/>
    <property type="match status" value="1"/>
</dbReference>
<comment type="similarity">
    <text evidence="2">Belongs to the HAD-like hydrolase superfamily. Cof family.</text>
</comment>